<protein>
    <submittedName>
        <fullName evidence="7">AI-2E family transporter</fullName>
    </submittedName>
</protein>
<name>A0A371WY18_9HYPH</name>
<keyword evidence="5 6" id="KW-0472">Membrane</keyword>
<dbReference type="AlphaFoldDB" id="A0A371WY18"/>
<proteinExistence type="inferred from homology"/>
<comment type="subcellular location">
    <subcellularLocation>
        <location evidence="1">Membrane</location>
        <topology evidence="1">Multi-pass membrane protein</topology>
    </subcellularLocation>
</comment>
<evidence type="ECO:0000313" key="8">
    <source>
        <dbReference type="Proteomes" id="UP000264310"/>
    </source>
</evidence>
<keyword evidence="3 6" id="KW-0812">Transmembrane</keyword>
<comment type="caution">
    <text evidence="7">The sequence shown here is derived from an EMBL/GenBank/DDBJ whole genome shotgun (WGS) entry which is preliminary data.</text>
</comment>
<gene>
    <name evidence="7" type="ORF">DYI37_19140</name>
</gene>
<evidence type="ECO:0000256" key="4">
    <source>
        <dbReference type="ARBA" id="ARBA00022989"/>
    </source>
</evidence>
<keyword evidence="8" id="KW-1185">Reference proteome</keyword>
<evidence type="ECO:0000256" key="6">
    <source>
        <dbReference type="SAM" id="Phobius"/>
    </source>
</evidence>
<feature type="transmembrane region" description="Helical" evidence="6">
    <location>
        <begin position="12"/>
        <end position="32"/>
    </location>
</feature>
<evidence type="ECO:0000256" key="2">
    <source>
        <dbReference type="ARBA" id="ARBA00009773"/>
    </source>
</evidence>
<evidence type="ECO:0000256" key="5">
    <source>
        <dbReference type="ARBA" id="ARBA00023136"/>
    </source>
</evidence>
<dbReference type="Pfam" id="PF01594">
    <property type="entry name" value="AI-2E_transport"/>
    <property type="match status" value="1"/>
</dbReference>
<reference evidence="7 8" key="1">
    <citation type="submission" date="2018-08" db="EMBL/GenBank/DDBJ databases">
        <title>Fulvimarina sp. 85, whole genome shotgun sequence.</title>
        <authorList>
            <person name="Tuo L."/>
        </authorList>
    </citation>
    <scope>NUCLEOTIDE SEQUENCE [LARGE SCALE GENOMIC DNA]</scope>
    <source>
        <strain evidence="7 8">85</strain>
    </source>
</reference>
<dbReference type="EMBL" id="QURL01000013">
    <property type="protein sequence ID" value="RFC61862.1"/>
    <property type="molecule type" value="Genomic_DNA"/>
</dbReference>
<feature type="transmembrane region" description="Helical" evidence="6">
    <location>
        <begin position="180"/>
        <end position="205"/>
    </location>
</feature>
<accession>A0A371WY18</accession>
<feature type="transmembrane region" description="Helical" evidence="6">
    <location>
        <begin position="68"/>
        <end position="89"/>
    </location>
</feature>
<feature type="non-terminal residue" evidence="7">
    <location>
        <position position="248"/>
    </location>
</feature>
<comment type="similarity">
    <text evidence="2">Belongs to the autoinducer-2 exporter (AI-2E) (TC 2.A.86) family.</text>
</comment>
<keyword evidence="4 6" id="KW-1133">Transmembrane helix</keyword>
<dbReference type="RefSeq" id="WP_116684879.1">
    <property type="nucleotide sequence ID" value="NZ_QURL01000013.1"/>
</dbReference>
<evidence type="ECO:0000256" key="1">
    <source>
        <dbReference type="ARBA" id="ARBA00004141"/>
    </source>
</evidence>
<sequence>MDIVASRLLKQAVPLFSALAICLLILAVSTILYFGQEIFVPFALGILLSFMLAPIVNALQKMHVPKIAAVGIAVFGAFVAIMVLGFVIVSQLSSLATEIPRYAGTLGQKVQSIAAAGASESDGPIGRAVSAIERVAADVQGAVAGEEGAEAGTEAQNSGTEANPIAVRIENQSGPLSTALAVLGPVIGPIGTLGIVIVFAIFILLQREDLRNRLIRLAGTDDLQQTTAAIDDAARRLGRLLLFQLAVN</sequence>
<dbReference type="InterPro" id="IPR002549">
    <property type="entry name" value="AI-2E-like"/>
</dbReference>
<evidence type="ECO:0000256" key="3">
    <source>
        <dbReference type="ARBA" id="ARBA00022692"/>
    </source>
</evidence>
<organism evidence="7 8">
    <name type="scientific">Fulvimarina endophytica</name>
    <dbReference type="NCBI Taxonomy" id="2293836"/>
    <lineage>
        <taxon>Bacteria</taxon>
        <taxon>Pseudomonadati</taxon>
        <taxon>Pseudomonadota</taxon>
        <taxon>Alphaproteobacteria</taxon>
        <taxon>Hyphomicrobiales</taxon>
        <taxon>Aurantimonadaceae</taxon>
        <taxon>Fulvimarina</taxon>
    </lineage>
</organism>
<feature type="transmembrane region" description="Helical" evidence="6">
    <location>
        <begin position="38"/>
        <end position="56"/>
    </location>
</feature>
<dbReference type="Proteomes" id="UP000264310">
    <property type="component" value="Unassembled WGS sequence"/>
</dbReference>
<evidence type="ECO:0000313" key="7">
    <source>
        <dbReference type="EMBL" id="RFC61862.1"/>
    </source>
</evidence>
<dbReference type="GO" id="GO:0016020">
    <property type="term" value="C:membrane"/>
    <property type="evidence" value="ECO:0007669"/>
    <property type="project" value="UniProtKB-SubCell"/>
</dbReference>